<feature type="signal peptide" evidence="1">
    <location>
        <begin position="1"/>
        <end position="19"/>
    </location>
</feature>
<evidence type="ECO:0000256" key="1">
    <source>
        <dbReference type="SAM" id="SignalP"/>
    </source>
</evidence>
<dbReference type="SUPFAM" id="SSF50475">
    <property type="entry name" value="FMN-binding split barrel"/>
    <property type="match status" value="1"/>
</dbReference>
<sequence length="267" mass="29721">MYLSLALLSLLPLTTSTSAPPPPDHIFSNPADTTGYRIPTMRESAILARRILNSSSIATLSTVFPPDYDSSSPFQDSFAQNPLLSNPPPGLSNAPIGLMDYYAPCLPQPSNPTLLAITIATTFRNTASNSNISLSLRWHPPPTAPPSSDHYTYSPMNMPRFSLIGYIEPIPEEEVKELGVAQCFFSRHEEAEAWRPGGGVHESWWGRLVVRSVYWVGGFGDRAFIGWIPEEMWEGVREWEVERARLVGEEGWEGYEEMMGRGEMGEL</sequence>
<organism evidence="3 4">
    <name type="scientific">Cladonia borealis</name>
    <dbReference type="NCBI Taxonomy" id="184061"/>
    <lineage>
        <taxon>Eukaryota</taxon>
        <taxon>Fungi</taxon>
        <taxon>Dikarya</taxon>
        <taxon>Ascomycota</taxon>
        <taxon>Pezizomycotina</taxon>
        <taxon>Lecanoromycetes</taxon>
        <taxon>OSLEUM clade</taxon>
        <taxon>Lecanoromycetidae</taxon>
        <taxon>Lecanorales</taxon>
        <taxon>Lecanorineae</taxon>
        <taxon>Cladoniaceae</taxon>
        <taxon>Cladonia</taxon>
    </lineage>
</organism>
<reference evidence="3" key="1">
    <citation type="submission" date="2023-03" db="EMBL/GenBank/DDBJ databases">
        <title>Complete genome of Cladonia borealis.</title>
        <authorList>
            <person name="Park H."/>
        </authorList>
    </citation>
    <scope>NUCLEOTIDE SEQUENCE</scope>
    <source>
        <strain evidence="3">ANT050790</strain>
    </source>
</reference>
<dbReference type="PANTHER" id="PTHR37273:SF1">
    <property type="entry name" value="ADL397C-AP"/>
    <property type="match status" value="1"/>
</dbReference>
<evidence type="ECO:0000313" key="3">
    <source>
        <dbReference type="EMBL" id="KAK0507210.1"/>
    </source>
</evidence>
<comment type="caution">
    <text evidence="3">The sequence shown here is derived from an EMBL/GenBank/DDBJ whole genome shotgun (WGS) entry which is preliminary data.</text>
</comment>
<accession>A0AA39V604</accession>
<dbReference type="EMBL" id="JAFEKC020000024">
    <property type="protein sequence ID" value="KAK0507210.1"/>
    <property type="molecule type" value="Genomic_DNA"/>
</dbReference>
<dbReference type="Gene3D" id="2.30.110.10">
    <property type="entry name" value="Electron Transport, Fmn-binding Protein, Chain A"/>
    <property type="match status" value="1"/>
</dbReference>
<dbReference type="Proteomes" id="UP001166286">
    <property type="component" value="Unassembled WGS sequence"/>
</dbReference>
<keyword evidence="1" id="KW-0732">Signal</keyword>
<name>A0AA39V604_9LECA</name>
<dbReference type="Pfam" id="PF13883">
    <property type="entry name" value="CREG_beta-barrel"/>
    <property type="match status" value="1"/>
</dbReference>
<feature type="chain" id="PRO_5041425446" description="CREG-like beta-barrel domain-containing protein" evidence="1">
    <location>
        <begin position="20"/>
        <end position="267"/>
    </location>
</feature>
<protein>
    <recommendedName>
        <fullName evidence="2">CREG-like beta-barrel domain-containing protein</fullName>
    </recommendedName>
</protein>
<gene>
    <name evidence="3" type="ORF">JMJ35_010248</name>
</gene>
<dbReference type="InterPro" id="IPR012349">
    <property type="entry name" value="Split_barrel_FMN-bd"/>
</dbReference>
<feature type="domain" description="CREG-like beta-barrel" evidence="2">
    <location>
        <begin position="39"/>
        <end position="231"/>
    </location>
</feature>
<proteinExistence type="predicted"/>
<evidence type="ECO:0000259" key="2">
    <source>
        <dbReference type="Pfam" id="PF13883"/>
    </source>
</evidence>
<dbReference type="InterPro" id="IPR055343">
    <property type="entry name" value="CREG_beta-barrel"/>
</dbReference>
<evidence type="ECO:0000313" key="4">
    <source>
        <dbReference type="Proteomes" id="UP001166286"/>
    </source>
</evidence>
<keyword evidence="4" id="KW-1185">Reference proteome</keyword>
<dbReference type="AlphaFoldDB" id="A0AA39V604"/>
<dbReference type="PANTHER" id="PTHR37273">
    <property type="entry name" value="CHROMOSOME 8, WHOLE GENOME SHOTGUN SEQUENCE"/>
    <property type="match status" value="1"/>
</dbReference>